<evidence type="ECO:0000313" key="2">
    <source>
        <dbReference type="Proteomes" id="UP000006251"/>
    </source>
</evidence>
<dbReference type="AlphaFoldDB" id="K6YAR1"/>
<accession>K6YAR1</accession>
<dbReference type="EMBL" id="BAEQ01000050">
    <property type="protein sequence ID" value="GAC29804.1"/>
    <property type="molecule type" value="Genomic_DNA"/>
</dbReference>
<organism evidence="1 2">
    <name type="scientific">Brumicola pallidula DSM 14239 = ACAM 615</name>
    <dbReference type="NCBI Taxonomy" id="1121922"/>
    <lineage>
        <taxon>Bacteria</taxon>
        <taxon>Pseudomonadati</taxon>
        <taxon>Pseudomonadota</taxon>
        <taxon>Gammaproteobacteria</taxon>
        <taxon>Alteromonadales</taxon>
        <taxon>Alteromonadaceae</taxon>
        <taxon>Brumicola</taxon>
    </lineage>
</organism>
<protein>
    <submittedName>
        <fullName evidence="1">Uncharacterized protein</fullName>
    </submittedName>
</protein>
<dbReference type="Proteomes" id="UP000006251">
    <property type="component" value="Unassembled WGS sequence"/>
</dbReference>
<proteinExistence type="predicted"/>
<gene>
    <name evidence="1" type="ORF">GPAL_2953</name>
</gene>
<comment type="caution">
    <text evidence="1">The sequence shown here is derived from an EMBL/GenBank/DDBJ whole genome shotgun (WGS) entry which is preliminary data.</text>
</comment>
<name>K6YAR1_9ALTE</name>
<keyword evidence="2" id="KW-1185">Reference proteome</keyword>
<sequence>MDAQKSAFFYNIAKNKPGVFSTQTPIAMLPFLDEALELLRL</sequence>
<evidence type="ECO:0000313" key="1">
    <source>
        <dbReference type="EMBL" id="GAC29804.1"/>
    </source>
</evidence>
<reference evidence="2" key="1">
    <citation type="journal article" date="2014" name="Environ. Microbiol.">
        <title>Comparative genomics of the marine bacterial genus Glaciecola reveals the high degree of genomic diversity and genomic characteristic for cold adaptation.</title>
        <authorList>
            <person name="Qin Q.L."/>
            <person name="Xie B.B."/>
            <person name="Yu Y."/>
            <person name="Shu Y.L."/>
            <person name="Rong J.C."/>
            <person name="Zhang Y.J."/>
            <person name="Zhao D.L."/>
            <person name="Chen X.L."/>
            <person name="Zhang X.Y."/>
            <person name="Chen B."/>
            <person name="Zhou B.C."/>
            <person name="Zhang Y.Z."/>
        </authorList>
    </citation>
    <scope>NUCLEOTIDE SEQUENCE [LARGE SCALE GENOMIC DNA]</scope>
    <source>
        <strain evidence="2">ACAM 615</strain>
    </source>
</reference>